<keyword evidence="1" id="KW-0812">Transmembrane</keyword>
<dbReference type="AlphaFoldDB" id="A0A4Q8D2N3"/>
<evidence type="ECO:0000313" key="2">
    <source>
        <dbReference type="EMBL" id="RZU99602.1"/>
    </source>
</evidence>
<evidence type="ECO:0000256" key="1">
    <source>
        <dbReference type="SAM" id="Phobius"/>
    </source>
</evidence>
<evidence type="ECO:0000313" key="3">
    <source>
        <dbReference type="Proteomes" id="UP000292298"/>
    </source>
</evidence>
<dbReference type="Proteomes" id="UP000292298">
    <property type="component" value="Unassembled WGS sequence"/>
</dbReference>
<dbReference type="RefSeq" id="WP_165385769.1">
    <property type="nucleotide sequence ID" value="NZ_SHLI01000001.1"/>
</dbReference>
<comment type="caution">
    <text evidence="2">The sequence shown here is derived from an EMBL/GenBank/DDBJ whole genome shotgun (WGS) entry which is preliminary data.</text>
</comment>
<keyword evidence="3" id="KW-1185">Reference proteome</keyword>
<dbReference type="EMBL" id="SHLI01000001">
    <property type="protein sequence ID" value="RZU99602.1"/>
    <property type="molecule type" value="Genomic_DNA"/>
</dbReference>
<proteinExistence type="predicted"/>
<gene>
    <name evidence="2" type="ORF">EV698_1895</name>
</gene>
<feature type="transmembrane region" description="Helical" evidence="1">
    <location>
        <begin position="20"/>
        <end position="38"/>
    </location>
</feature>
<keyword evidence="1" id="KW-0472">Membrane</keyword>
<sequence>MNTRLDGDEQRLRRWLRGFYWLSLLPLVTAVAVMVWLYREPLASAMQWLAGMVGA</sequence>
<name>A0A4Q8D2N3_9GAMM</name>
<organism evidence="2 3">
    <name type="scientific">Spiribacter vilamensis</name>
    <dbReference type="NCBI Taxonomy" id="531306"/>
    <lineage>
        <taxon>Bacteria</taxon>
        <taxon>Pseudomonadati</taxon>
        <taxon>Pseudomonadota</taxon>
        <taxon>Gammaproteobacteria</taxon>
        <taxon>Chromatiales</taxon>
        <taxon>Ectothiorhodospiraceae</taxon>
        <taxon>Spiribacter</taxon>
    </lineage>
</organism>
<reference evidence="2 3" key="1">
    <citation type="submission" date="2019-02" db="EMBL/GenBank/DDBJ databases">
        <title>Genomic Encyclopedia of Type Strains, Phase IV (KMG-IV): sequencing the most valuable type-strain genomes for metagenomic binning, comparative biology and taxonomic classification.</title>
        <authorList>
            <person name="Goeker M."/>
        </authorList>
    </citation>
    <scope>NUCLEOTIDE SEQUENCE [LARGE SCALE GENOMIC DNA]</scope>
    <source>
        <strain evidence="2 3">DSM 21056</strain>
    </source>
</reference>
<keyword evidence="1" id="KW-1133">Transmembrane helix</keyword>
<protein>
    <submittedName>
        <fullName evidence="2">Uncharacterized protein</fullName>
    </submittedName>
</protein>
<accession>A0A4Q8D2N3</accession>